<gene>
    <name evidence="5" type="ORF">HBE96_01850</name>
</gene>
<dbReference type="Pfam" id="PF16472">
    <property type="entry name" value="DUF5050"/>
    <property type="match status" value="1"/>
</dbReference>
<protein>
    <submittedName>
        <fullName evidence="5">DUF5050 domain-containing protein</fullName>
    </submittedName>
</protein>
<proteinExistence type="predicted"/>
<dbReference type="InterPro" id="IPR032485">
    <property type="entry name" value="LRP1-like_beta_prop"/>
</dbReference>
<accession>A0A7Y0EDG6</accession>
<keyword evidence="6" id="KW-1185">Reference proteome</keyword>
<dbReference type="InterPro" id="IPR011047">
    <property type="entry name" value="Quinoprotein_ADH-like_sf"/>
</dbReference>
<evidence type="ECO:0000256" key="1">
    <source>
        <dbReference type="SAM" id="MobiDB-lite"/>
    </source>
</evidence>
<organism evidence="5 6">
    <name type="scientific">Clostridium muellerianum</name>
    <dbReference type="NCBI Taxonomy" id="2716538"/>
    <lineage>
        <taxon>Bacteria</taxon>
        <taxon>Bacillati</taxon>
        <taxon>Bacillota</taxon>
        <taxon>Clostridia</taxon>
        <taxon>Eubacteriales</taxon>
        <taxon>Clostridiaceae</taxon>
        <taxon>Clostridium</taxon>
    </lineage>
</organism>
<feature type="domain" description="Bacterial Ig-like" evidence="3">
    <location>
        <begin position="553"/>
        <end position="601"/>
    </location>
</feature>
<reference evidence="5 6" key="1">
    <citation type="submission" date="2020-04" db="EMBL/GenBank/DDBJ databases">
        <authorList>
            <person name="Doyle D.A."/>
        </authorList>
    </citation>
    <scope>NUCLEOTIDE SEQUENCE [LARGE SCALE GENOMIC DNA]</scope>
    <source>
        <strain evidence="5 6">P21</strain>
    </source>
</reference>
<dbReference type="InterPro" id="IPR053369">
    <property type="entry name" value="SrfA-induced_signal"/>
</dbReference>
<name>A0A7Y0EDG6_9CLOT</name>
<evidence type="ECO:0000259" key="4">
    <source>
        <dbReference type="Pfam" id="PF16472"/>
    </source>
</evidence>
<dbReference type="SUPFAM" id="SSF50998">
    <property type="entry name" value="Quinoprotein alcohol dehydrogenase-like"/>
    <property type="match status" value="1"/>
</dbReference>
<dbReference type="InterPro" id="IPR011081">
    <property type="entry name" value="Big_4"/>
</dbReference>
<comment type="caution">
    <text evidence="5">The sequence shown here is derived from an EMBL/GenBank/DDBJ whole genome shotgun (WGS) entry which is preliminary data.</text>
</comment>
<dbReference type="PANTHER" id="PTHR32256:SF17">
    <property type="entry name" value="EGF-LIKE DOMAIN-CONTAINING PROTEIN"/>
    <property type="match status" value="1"/>
</dbReference>
<dbReference type="PANTHER" id="PTHR32256">
    <property type="match status" value="1"/>
</dbReference>
<evidence type="ECO:0000256" key="2">
    <source>
        <dbReference type="SAM" id="SignalP"/>
    </source>
</evidence>
<evidence type="ECO:0000313" key="6">
    <source>
        <dbReference type="Proteomes" id="UP000537131"/>
    </source>
</evidence>
<feature type="compositionally biased region" description="Polar residues" evidence="1">
    <location>
        <begin position="1137"/>
        <end position="1155"/>
    </location>
</feature>
<feature type="signal peptide" evidence="2">
    <location>
        <begin position="1"/>
        <end position="23"/>
    </location>
</feature>
<feature type="compositionally biased region" description="Polar residues" evidence="1">
    <location>
        <begin position="1163"/>
        <end position="1175"/>
    </location>
</feature>
<feature type="domain" description="Prolow-density lipoprotein receptor-related protein 1-like beta-propeller" evidence="4">
    <location>
        <begin position="232"/>
        <end position="515"/>
    </location>
</feature>
<keyword evidence="2" id="KW-0732">Signal</keyword>
<sequence length="1754" mass="184369">MKKTKMLVLTAAMVLGLSTAVEAKLPANAVVIGSNIYDVNYLTSNISKINDEIMNNLGSIFYVDSTKTTKDMFTGSTLDDAQIVNRVGNTLNYYTSTGTVQKLVADSNNQFDDSGVIVGNLSAVLNISYKKVTIGTQTLYAYTVKVNQLLGLQDAAYFSLDTSSTVSLSEVNTYIGTTLASVPRLTVYNSAQKDIASGTITGIALTQDSGTIDVPVALHYDGSQGTESGNGNTAVNLVNSGFTAIDPDAKWMYYVNTADSNKLYKKSVNGVEDTPISDDRAGYINVVGDWIYYVNYSDGSKIYKVRTDGTQRQKVADDMASHLNIMSGKIYYINHSDRARIYVIDSQGKRQLCSDSASLLSAGTNNFLYYLNTLDGNKLYKYLLTTGSKSPVSDVSAQHINVIGDSSVLYTGKDGLLYATNGSYYSNPQGTTAVTNIPSGKGTSTTLKTVNDKLTVICAEDDANIYYKSYADGGKLYKLDKKTGNGYKVLDDSVDFVNIIGDNIYYLKSGKMYSIPKNSDGTAKGTAVTKPKSNFKIVEIKKLDTIRTDDINKVNLPERVSVVMRNGSTEEKTEQLVVNWNKTIPKSNKGVYTFSGTILGYGNSVTVSVILDSGVIDPANVAVTNGIGSKDTVVVSKLNQGDIISVYTGYTDTKPIKTATAASNGIANMTGLNLNPNGDYLYITITKVGKAEGQKTAYLYAPEAPVNFAVDAAAGTISGLKSGMSYKVFLETPDSKTGSLPDVPDTTKQVGSTITAGTNGTISVPQLMTMTDLKQLRLVATNMSDSLPSAPIEVGKPKLTDLSVDLSNARIVGTSAEMEYSYAYDSINNTNSSDWTPCTAITTSVSMTRSLQVSVRLKANGPHLQSDVVTFGLFPAPVITGIKDKETYAIQKDINVGWQINDGVTYDAVIYNLTADPNRQNPVTGIINGGVLIGPSGKITSALPQGTSYELVVTATKSAGGQTGKSKTTVHFAVSSGQPQTVDVTMAEKPGTMKKVSGAWQKIDPATDALTYYSATPTWTDYPSTSSAAVLQRIPFGAGNDLSKVAIPTLQTMDWENSAKVAFAPNTPITQDGYYKLTITSTADDNKATNDTVKYFKVDNSRIAVLPTVTADPTLVENGTYDGGLKSITIADDTTKGTESITTPTLTRDGYSTQLTKKDGSPMTPTQPGDSATSGDITLKGTYQLVLDTVNVVNGRTAHKSIPFIVDNATNVSDGVNIDDILVATDNNSVTVKNVPYNATIKVYNSSGSFLASQTNTGQKGTVTVTIPGGISPTESCIYVTQTNAGKTESNRTQKTLALSPSIKSISPVILNEEEDTGKVYGIATGGGKTNTIAVEVQNGTVEGAESAVVTSSVTLTTGTMPAGLTYSAVKLDDTHVGIVIEGTADPTKGQGNKSDSVDNLVFTISKDIITPTAAKATDVDLKTNAIAINFNGAPAPVEKDKIVVKDVGNNGNGGDLQVTFDPSSEEGTKVSGYRIFVVKHGTTGTTFTLADANKVSTGNYTDVSKTGLPITRVLDTSANDTSGAKIVNGTAYDIYVMAIASGAANINSLSDPVENFTLSNAPIPTIASVAGKTTSPAISKDSDVDVVVNGVSTGNKVTIYDGNTPVSVGSGIVASGQTTITVHVTGLSEGDHTLTATAVTTATSTDAGATSAAFKCTVDKIISTPTVGSGSTINSLVLNASNGETDWASVTITNGGSAKVASSSYSVSAGKTCNITGITASDTQTVVFTVTDIAGNTKQFTATLNGTTWTISG</sequence>
<feature type="chain" id="PRO_5038491394" evidence="2">
    <location>
        <begin position="24"/>
        <end position="1754"/>
    </location>
</feature>
<dbReference type="Proteomes" id="UP000537131">
    <property type="component" value="Unassembled WGS sequence"/>
</dbReference>
<dbReference type="EMBL" id="JABBNI010000004">
    <property type="protein sequence ID" value="NMM61464.1"/>
    <property type="molecule type" value="Genomic_DNA"/>
</dbReference>
<evidence type="ECO:0000259" key="3">
    <source>
        <dbReference type="Pfam" id="PF07532"/>
    </source>
</evidence>
<dbReference type="Pfam" id="PF07532">
    <property type="entry name" value="Big_4"/>
    <property type="match status" value="1"/>
</dbReference>
<evidence type="ECO:0000313" key="5">
    <source>
        <dbReference type="EMBL" id="NMM61464.1"/>
    </source>
</evidence>
<reference evidence="5 6" key="2">
    <citation type="submission" date="2020-06" db="EMBL/GenBank/DDBJ databases">
        <title>Complete Genome Sequence of Clostridium muelleri sp. nov. P21T, an Acid-Alcohol Producing Acetogen Isolated from Old Hay.</title>
        <authorList>
            <person name="Duncan K.E."/>
            <person name="Tanner R.S."/>
        </authorList>
    </citation>
    <scope>NUCLEOTIDE SEQUENCE [LARGE SCALE GENOMIC DNA]</scope>
    <source>
        <strain evidence="5 6">P21</strain>
    </source>
</reference>
<dbReference type="RefSeq" id="WP_169296068.1">
    <property type="nucleotide sequence ID" value="NZ_JABBNI010000004.1"/>
</dbReference>
<feature type="region of interest" description="Disordered" evidence="1">
    <location>
        <begin position="1137"/>
        <end position="1175"/>
    </location>
</feature>